<comment type="caution">
    <text evidence="9">The sequence shown here is derived from an EMBL/GenBank/DDBJ whole genome shotgun (WGS) entry which is preliminary data.</text>
</comment>
<keyword evidence="5 7" id="KW-1133">Transmembrane helix</keyword>
<comment type="similarity">
    <text evidence="7">Belongs to the binding-protein-dependent transport system permease family.</text>
</comment>
<name>A0A931I4T6_9HYPH</name>
<organism evidence="9 10">
    <name type="scientific">Methylobrevis albus</name>
    <dbReference type="NCBI Taxonomy" id="2793297"/>
    <lineage>
        <taxon>Bacteria</taxon>
        <taxon>Pseudomonadati</taxon>
        <taxon>Pseudomonadota</taxon>
        <taxon>Alphaproteobacteria</taxon>
        <taxon>Hyphomicrobiales</taxon>
        <taxon>Pleomorphomonadaceae</taxon>
        <taxon>Methylobrevis</taxon>
    </lineage>
</organism>
<dbReference type="Gene3D" id="1.10.3720.10">
    <property type="entry name" value="MetI-like"/>
    <property type="match status" value="1"/>
</dbReference>
<feature type="transmembrane region" description="Helical" evidence="7">
    <location>
        <begin position="270"/>
        <end position="291"/>
    </location>
</feature>
<comment type="subcellular location">
    <subcellularLocation>
        <location evidence="1 7">Cell membrane</location>
        <topology evidence="1 7">Multi-pass membrane protein</topology>
    </subcellularLocation>
</comment>
<dbReference type="PANTHER" id="PTHR43163">
    <property type="entry name" value="DIPEPTIDE TRANSPORT SYSTEM PERMEASE PROTEIN DPPB-RELATED"/>
    <property type="match status" value="1"/>
</dbReference>
<dbReference type="AlphaFoldDB" id="A0A931I4T6"/>
<dbReference type="InterPro" id="IPR000515">
    <property type="entry name" value="MetI-like"/>
</dbReference>
<evidence type="ECO:0000256" key="1">
    <source>
        <dbReference type="ARBA" id="ARBA00004651"/>
    </source>
</evidence>
<dbReference type="SUPFAM" id="SSF161098">
    <property type="entry name" value="MetI-like"/>
    <property type="match status" value="1"/>
</dbReference>
<feature type="transmembrane region" description="Helical" evidence="7">
    <location>
        <begin position="172"/>
        <end position="191"/>
    </location>
</feature>
<dbReference type="GO" id="GO:0055085">
    <property type="term" value="P:transmembrane transport"/>
    <property type="evidence" value="ECO:0007669"/>
    <property type="project" value="InterPro"/>
</dbReference>
<dbReference type="RefSeq" id="WP_197312552.1">
    <property type="nucleotide sequence ID" value="NZ_JADZLT010000054.1"/>
</dbReference>
<dbReference type="PANTHER" id="PTHR43163:SF6">
    <property type="entry name" value="DIPEPTIDE TRANSPORT SYSTEM PERMEASE PROTEIN DPPB-RELATED"/>
    <property type="match status" value="1"/>
</dbReference>
<accession>A0A931I4T6</accession>
<evidence type="ECO:0000313" key="10">
    <source>
        <dbReference type="Proteomes" id="UP000631694"/>
    </source>
</evidence>
<evidence type="ECO:0000256" key="5">
    <source>
        <dbReference type="ARBA" id="ARBA00022989"/>
    </source>
</evidence>
<proteinExistence type="inferred from homology"/>
<dbReference type="EMBL" id="JADZLT010000054">
    <property type="protein sequence ID" value="MBH0239479.1"/>
    <property type="molecule type" value="Genomic_DNA"/>
</dbReference>
<evidence type="ECO:0000256" key="6">
    <source>
        <dbReference type="ARBA" id="ARBA00023136"/>
    </source>
</evidence>
<dbReference type="Proteomes" id="UP000631694">
    <property type="component" value="Unassembled WGS sequence"/>
</dbReference>
<feature type="domain" description="ABC transmembrane type-1" evidence="8">
    <location>
        <begin position="94"/>
        <end position="291"/>
    </location>
</feature>
<gene>
    <name evidence="9" type="ORF">I5731_16775</name>
</gene>
<keyword evidence="3" id="KW-1003">Cell membrane</keyword>
<dbReference type="GO" id="GO:0005886">
    <property type="term" value="C:plasma membrane"/>
    <property type="evidence" value="ECO:0007669"/>
    <property type="project" value="UniProtKB-SubCell"/>
</dbReference>
<evidence type="ECO:0000256" key="2">
    <source>
        <dbReference type="ARBA" id="ARBA00022448"/>
    </source>
</evidence>
<dbReference type="InterPro" id="IPR035906">
    <property type="entry name" value="MetI-like_sf"/>
</dbReference>
<reference evidence="9" key="1">
    <citation type="submission" date="2020-12" db="EMBL/GenBank/DDBJ databases">
        <title>Methylobrevis albus sp. nov., isolated from fresh water lack sediment.</title>
        <authorList>
            <person name="Zou Q."/>
        </authorList>
    </citation>
    <scope>NUCLEOTIDE SEQUENCE</scope>
    <source>
        <strain evidence="9">L22</strain>
    </source>
</reference>
<feature type="transmembrane region" description="Helical" evidence="7">
    <location>
        <begin position="133"/>
        <end position="160"/>
    </location>
</feature>
<evidence type="ECO:0000256" key="7">
    <source>
        <dbReference type="RuleBase" id="RU363032"/>
    </source>
</evidence>
<evidence type="ECO:0000256" key="3">
    <source>
        <dbReference type="ARBA" id="ARBA00022475"/>
    </source>
</evidence>
<sequence length="304" mass="32990">MGRFVLRRSLFSLFSLFGLLVLVFFLSRLTGDPAALYLPVDAPESVRQAFREARGLDAPLLAQFGDFLVNLVQFDFGDSLRRQRPAFDVVIEAFPWTLALAGITMALVLVAAIVLGALAAMKVGGIFDRISSVISLTAASAPDFWIALMAIFIFAVALGWVPTSGTGTPWHWILPIGVLFVRPFGLILQVVRSSMITALSSAYVKTARAKGVRQRAITFVHALRNAMLPVITVAGDQAAGLLNGAVVVETVFGFPGIGKLMIDSILQRDFAVVLAAIMLTSLAIFLMNLLIDLTYAFLDPRIRY</sequence>
<dbReference type="PROSITE" id="PS50928">
    <property type="entry name" value="ABC_TM1"/>
    <property type="match status" value="1"/>
</dbReference>
<keyword evidence="6 7" id="KW-0472">Membrane</keyword>
<keyword evidence="4 7" id="KW-0812">Transmembrane</keyword>
<evidence type="ECO:0000259" key="8">
    <source>
        <dbReference type="PROSITE" id="PS50928"/>
    </source>
</evidence>
<evidence type="ECO:0000256" key="4">
    <source>
        <dbReference type="ARBA" id="ARBA00022692"/>
    </source>
</evidence>
<keyword evidence="10" id="KW-1185">Reference proteome</keyword>
<feature type="transmembrane region" description="Helical" evidence="7">
    <location>
        <begin position="93"/>
        <end position="121"/>
    </location>
</feature>
<keyword evidence="2 7" id="KW-0813">Transport</keyword>
<dbReference type="Pfam" id="PF00528">
    <property type="entry name" value="BPD_transp_1"/>
    <property type="match status" value="1"/>
</dbReference>
<protein>
    <submittedName>
        <fullName evidence="9">ABC transporter permease</fullName>
    </submittedName>
</protein>
<evidence type="ECO:0000313" key="9">
    <source>
        <dbReference type="EMBL" id="MBH0239479.1"/>
    </source>
</evidence>
<dbReference type="CDD" id="cd06261">
    <property type="entry name" value="TM_PBP2"/>
    <property type="match status" value="1"/>
</dbReference>